<evidence type="ECO:0000256" key="2">
    <source>
        <dbReference type="ARBA" id="ARBA00022475"/>
    </source>
</evidence>
<evidence type="ECO:0000256" key="7">
    <source>
        <dbReference type="SAM" id="Phobius"/>
    </source>
</evidence>
<gene>
    <name evidence="8" type="ORF">ACFFNX_04585</name>
</gene>
<feature type="transmembrane region" description="Helical" evidence="7">
    <location>
        <begin position="225"/>
        <end position="248"/>
    </location>
</feature>
<dbReference type="SUPFAM" id="SSF103473">
    <property type="entry name" value="MFS general substrate transporter"/>
    <property type="match status" value="1"/>
</dbReference>
<feature type="transmembrane region" description="Helical" evidence="7">
    <location>
        <begin position="20"/>
        <end position="39"/>
    </location>
</feature>
<evidence type="ECO:0000256" key="5">
    <source>
        <dbReference type="ARBA" id="ARBA00023136"/>
    </source>
</evidence>
<feature type="transmembrane region" description="Helical" evidence="7">
    <location>
        <begin position="143"/>
        <end position="163"/>
    </location>
</feature>
<dbReference type="Gene3D" id="1.20.1250.20">
    <property type="entry name" value="MFS general substrate transporter like domains"/>
    <property type="match status" value="1"/>
</dbReference>
<evidence type="ECO:0000256" key="4">
    <source>
        <dbReference type="ARBA" id="ARBA00022989"/>
    </source>
</evidence>
<keyword evidence="9" id="KW-1185">Reference proteome</keyword>
<comment type="subcellular location">
    <subcellularLocation>
        <location evidence="1">Cell membrane</location>
        <topology evidence="1">Multi-pass membrane protein</topology>
    </subcellularLocation>
</comment>
<feature type="transmembrane region" description="Helical" evidence="7">
    <location>
        <begin position="342"/>
        <end position="359"/>
    </location>
</feature>
<keyword evidence="3 7" id="KW-0812">Transmembrane</keyword>
<dbReference type="PANTHER" id="PTHR23513">
    <property type="entry name" value="INTEGRAL MEMBRANE EFFLUX PROTEIN-RELATED"/>
    <property type="match status" value="1"/>
</dbReference>
<keyword evidence="2" id="KW-1003">Cell membrane</keyword>
<sequence>MGLVLLAVDPGSHIRHGAAVGGLLAAALSAPHVVGPWTAQRLDRARDGRRALAVAYLAYAVALTAGSWAVGRLPIAAAVGAVALAGCCGPLLTGGLSSRLAGIAGADHRSQRRAQGWDALTYSIGATGGPAVVASLATLVDPLVAMTALGGAAAVGAALTLTLPPSRRVFTGTAPGIRAGLSVLITHPALRRVTAMTMLSALPLGAFPVIAVVFGPQLADRPGAAATLTVACGLGNLVGSLIVTIFPLRGDPETLARRLFLALAAATALCAFAPTYPLALAGFALIGLGNATSFTATLAARSTYAPPDARTPVFVTSAGLKIALASVGAAATGGAAGLGGRSLLVIAAAITTVAVLTAVGDRTLTRRRSTDPVGLDHADPLGTPRHERELR</sequence>
<protein>
    <recommendedName>
        <fullName evidence="10">MFS transporter</fullName>
    </recommendedName>
</protein>
<organism evidence="8 9">
    <name type="scientific">Actinoallomurus acaciae</name>
    <dbReference type="NCBI Taxonomy" id="502577"/>
    <lineage>
        <taxon>Bacteria</taxon>
        <taxon>Bacillati</taxon>
        <taxon>Actinomycetota</taxon>
        <taxon>Actinomycetes</taxon>
        <taxon>Streptosporangiales</taxon>
        <taxon>Thermomonosporaceae</taxon>
        <taxon>Actinoallomurus</taxon>
    </lineage>
</organism>
<feature type="region of interest" description="Disordered" evidence="6">
    <location>
        <begin position="368"/>
        <end position="391"/>
    </location>
</feature>
<evidence type="ECO:0000313" key="9">
    <source>
        <dbReference type="Proteomes" id="UP001589627"/>
    </source>
</evidence>
<keyword evidence="5 7" id="KW-0472">Membrane</keyword>
<feature type="transmembrane region" description="Helical" evidence="7">
    <location>
        <begin position="75"/>
        <end position="96"/>
    </location>
</feature>
<accession>A0ABV5Y8V5</accession>
<dbReference type="RefSeq" id="WP_378195598.1">
    <property type="nucleotide sequence ID" value="NZ_JBHLZP010000018.1"/>
</dbReference>
<evidence type="ECO:0000256" key="1">
    <source>
        <dbReference type="ARBA" id="ARBA00004651"/>
    </source>
</evidence>
<proteinExistence type="predicted"/>
<feature type="transmembrane region" description="Helical" evidence="7">
    <location>
        <begin position="51"/>
        <end position="69"/>
    </location>
</feature>
<dbReference type="PANTHER" id="PTHR23513:SF11">
    <property type="entry name" value="STAPHYLOFERRIN A TRANSPORTER"/>
    <property type="match status" value="1"/>
</dbReference>
<keyword evidence="4 7" id="KW-1133">Transmembrane helix</keyword>
<evidence type="ECO:0000256" key="6">
    <source>
        <dbReference type="SAM" id="MobiDB-lite"/>
    </source>
</evidence>
<name>A0ABV5Y8V5_9ACTN</name>
<dbReference type="EMBL" id="JBHLZP010000018">
    <property type="protein sequence ID" value="MFB9831462.1"/>
    <property type="molecule type" value="Genomic_DNA"/>
</dbReference>
<feature type="transmembrane region" description="Helical" evidence="7">
    <location>
        <begin position="117"/>
        <end position="137"/>
    </location>
</feature>
<evidence type="ECO:0008006" key="10">
    <source>
        <dbReference type="Google" id="ProtNLM"/>
    </source>
</evidence>
<dbReference type="InterPro" id="IPR036259">
    <property type="entry name" value="MFS_trans_sf"/>
</dbReference>
<feature type="transmembrane region" description="Helical" evidence="7">
    <location>
        <begin position="199"/>
        <end position="219"/>
    </location>
</feature>
<dbReference type="Proteomes" id="UP001589627">
    <property type="component" value="Unassembled WGS sequence"/>
</dbReference>
<comment type="caution">
    <text evidence="8">The sequence shown here is derived from an EMBL/GenBank/DDBJ whole genome shotgun (WGS) entry which is preliminary data.</text>
</comment>
<reference evidence="8 9" key="1">
    <citation type="submission" date="2024-09" db="EMBL/GenBank/DDBJ databases">
        <authorList>
            <person name="Sun Q."/>
            <person name="Mori K."/>
        </authorList>
    </citation>
    <scope>NUCLEOTIDE SEQUENCE [LARGE SCALE GENOMIC DNA]</scope>
    <source>
        <strain evidence="8 9">TBRC 0563</strain>
    </source>
</reference>
<evidence type="ECO:0000313" key="8">
    <source>
        <dbReference type="EMBL" id="MFB9831462.1"/>
    </source>
</evidence>
<feature type="transmembrane region" description="Helical" evidence="7">
    <location>
        <begin position="255"/>
        <end position="274"/>
    </location>
</feature>
<evidence type="ECO:0000256" key="3">
    <source>
        <dbReference type="ARBA" id="ARBA00022692"/>
    </source>
</evidence>